<dbReference type="Gene3D" id="1.25.40.10">
    <property type="entry name" value="Tetratricopeptide repeat domain"/>
    <property type="match status" value="1"/>
</dbReference>
<evidence type="ECO:0000313" key="2">
    <source>
        <dbReference type="EMBL" id="SVB42860.1"/>
    </source>
</evidence>
<keyword evidence="1" id="KW-0472">Membrane</keyword>
<evidence type="ECO:0000256" key="1">
    <source>
        <dbReference type="SAM" id="Phobius"/>
    </source>
</evidence>
<feature type="transmembrane region" description="Helical" evidence="1">
    <location>
        <begin position="43"/>
        <end position="60"/>
    </location>
</feature>
<dbReference type="InterPro" id="IPR011990">
    <property type="entry name" value="TPR-like_helical_dom_sf"/>
</dbReference>
<feature type="non-terminal residue" evidence="2">
    <location>
        <position position="1"/>
    </location>
</feature>
<keyword evidence="1" id="KW-1133">Transmembrane helix</keyword>
<reference evidence="2" key="1">
    <citation type="submission" date="2018-05" db="EMBL/GenBank/DDBJ databases">
        <authorList>
            <person name="Lanie J.A."/>
            <person name="Ng W.-L."/>
            <person name="Kazmierczak K.M."/>
            <person name="Andrzejewski T.M."/>
            <person name="Davidsen T.M."/>
            <person name="Wayne K.J."/>
            <person name="Tettelin H."/>
            <person name="Glass J.I."/>
            <person name="Rusch D."/>
            <person name="Podicherti R."/>
            <person name="Tsui H.-C.T."/>
            <person name="Winkler M.E."/>
        </authorList>
    </citation>
    <scope>NUCLEOTIDE SEQUENCE</scope>
</reference>
<dbReference type="SUPFAM" id="SSF48452">
    <property type="entry name" value="TPR-like"/>
    <property type="match status" value="2"/>
</dbReference>
<keyword evidence="1" id="KW-0812">Transmembrane</keyword>
<dbReference type="InterPro" id="IPR019734">
    <property type="entry name" value="TPR_rpt"/>
</dbReference>
<protein>
    <submittedName>
        <fullName evidence="2">Uncharacterized protein</fullName>
    </submittedName>
</protein>
<dbReference type="AlphaFoldDB" id="A0A382DWP0"/>
<dbReference type="EMBL" id="UINC01041502">
    <property type="protein sequence ID" value="SVB42860.1"/>
    <property type="molecule type" value="Genomic_DNA"/>
</dbReference>
<name>A0A382DWP0_9ZZZZ</name>
<dbReference type="SMART" id="SM00028">
    <property type="entry name" value="TPR"/>
    <property type="match status" value="3"/>
</dbReference>
<dbReference type="Pfam" id="PF13181">
    <property type="entry name" value="TPR_8"/>
    <property type="match status" value="1"/>
</dbReference>
<dbReference type="PROSITE" id="PS50005">
    <property type="entry name" value="TPR"/>
    <property type="match status" value="1"/>
</dbReference>
<sequence length="560" mass="63881">ILSWVFDKTPQGFVKTDFKDIEEMGGMKVKVDNRPFYKRKRNIFLLFGVIGGVMIGLFGGNRISNPIITNNKDLTKLAILPFTNIRQDKENDFLGFALSDEIINQLGYLKSIVVRPSGSVRKYQGTDEDLNQVGSDLDVELILTGSYLREGDQLRLSTELIDLNKNERLWNKTVQVSYDNVFKIQKDISDDIVDGLKYELEPEEINLLESKDDVDPVAYDYYLRSKSSERIEELTFLQNVEYKFDLIDKAIKIDPNFGDAWSLRGRHANVLSRSGVELSKYKKIAAESYSKSIKLSPNSLSTIMRSSGYFAESGDVEKSTEMLLNGMNKSGGSVAGLYSSMGYILRYAGLMNESIAVYEKSLDLDKTDLTEQTRLVQMGKSYIYQKKYSDAKDIFNAAIKRINNHRKPIPDEKFYQAMPYIYLKQNDKAAIYLNDVIDNNDMGTWVLISQAYLSLINGDLKKGMEHINNLEKIGITDSEMKYRLAHFYIMLNDETKALKALDESVDGGFFCYSYIESDPLTNPIHNHPKFKQIVEKAKLRHELYVKRFGAEIKSLIGMAS</sequence>
<proteinExistence type="predicted"/>
<dbReference type="Gene3D" id="3.40.50.10070">
    <property type="entry name" value="TolB, N-terminal domain"/>
    <property type="match status" value="1"/>
</dbReference>
<gene>
    <name evidence="2" type="ORF">METZ01_LOCUS195714</name>
</gene>
<organism evidence="2">
    <name type="scientific">marine metagenome</name>
    <dbReference type="NCBI Taxonomy" id="408172"/>
    <lineage>
        <taxon>unclassified sequences</taxon>
        <taxon>metagenomes</taxon>
        <taxon>ecological metagenomes</taxon>
    </lineage>
</organism>
<accession>A0A382DWP0</accession>